<keyword evidence="1" id="KW-0175">Coiled coil</keyword>
<evidence type="ECO:0000259" key="3">
    <source>
        <dbReference type="Pfam" id="PF07007"/>
    </source>
</evidence>
<name>A0A6G4MK08_9ENTR</name>
<comment type="caution">
    <text evidence="4">The sequence shown here is derived from an EMBL/GenBank/DDBJ whole genome shotgun (WGS) entry which is preliminary data.</text>
</comment>
<dbReference type="Pfam" id="PF07007">
    <property type="entry name" value="LprI"/>
    <property type="match status" value="1"/>
</dbReference>
<evidence type="ECO:0000256" key="1">
    <source>
        <dbReference type="SAM" id="Coils"/>
    </source>
</evidence>
<dbReference type="Gene3D" id="1.20.1270.180">
    <property type="match status" value="1"/>
</dbReference>
<reference evidence="4" key="1">
    <citation type="submission" date="2020-02" db="EMBL/GenBank/DDBJ databases">
        <title>WGS of Carbapenem-Resistant Enterobacteriaceae.</title>
        <authorList>
            <person name="Tokajian S."/>
            <person name="El Chaar M."/>
            <person name="El Khoury M."/>
        </authorList>
    </citation>
    <scope>NUCLEOTIDE SEQUENCE</scope>
    <source>
        <strain evidence="4">EHM_71</strain>
    </source>
</reference>
<gene>
    <name evidence="4" type="ORF">G5635_04055</name>
</gene>
<dbReference type="AlphaFoldDB" id="A0A6G4MK08"/>
<protein>
    <submittedName>
        <fullName evidence="4">DUF1311 domain-containing protein</fullName>
    </submittedName>
</protein>
<organism evidence="4">
    <name type="scientific">Enterobacter hormaechei</name>
    <dbReference type="NCBI Taxonomy" id="158836"/>
    <lineage>
        <taxon>Bacteria</taxon>
        <taxon>Pseudomonadati</taxon>
        <taxon>Pseudomonadota</taxon>
        <taxon>Gammaproteobacteria</taxon>
        <taxon>Enterobacterales</taxon>
        <taxon>Enterobacteriaceae</taxon>
        <taxon>Enterobacter</taxon>
        <taxon>Enterobacter cloacae complex</taxon>
    </lineage>
</organism>
<sequence length="280" mass="31260">MRAKYSFIAVSTLLFSLNAYAGLFDSTPDFKCSRDDAISAAQSKIRDDAVSKLQVAYLANPSDFYGKPLKDYIAKANEIAIVMANVTTKSSDDEAQARSCSATVTLTVPSEIMGYIASYPDRLRRIINDGGKVLNNSVQWDKFTYSLSMADNGKDISVSYEYNNKDYISESIAAMATLAMNKDELQKAELNNKLNIAARNYSDSDRQLNELWKYLPDSVKASMKKEQNMWINEKAKKCGKISDASSATTPLATRIGIYDCQTKMTDERFRYLGGDEEHGY</sequence>
<accession>A0A6G4MK08</accession>
<keyword evidence="2" id="KW-0732">Signal</keyword>
<feature type="chain" id="PRO_5026092053" evidence="2">
    <location>
        <begin position="22"/>
        <end position="280"/>
    </location>
</feature>
<feature type="domain" description="Lysozyme inhibitor LprI-like N-terminal" evidence="3">
    <location>
        <begin position="194"/>
        <end position="272"/>
    </location>
</feature>
<feature type="coiled-coil region" evidence="1">
    <location>
        <begin position="180"/>
        <end position="207"/>
    </location>
</feature>
<dbReference type="EMBL" id="JAAJRM010000001">
    <property type="protein sequence ID" value="NGF41589.1"/>
    <property type="molecule type" value="Genomic_DNA"/>
</dbReference>
<evidence type="ECO:0000256" key="2">
    <source>
        <dbReference type="SAM" id="SignalP"/>
    </source>
</evidence>
<evidence type="ECO:0000313" key="4">
    <source>
        <dbReference type="EMBL" id="NGF41589.1"/>
    </source>
</evidence>
<feature type="signal peptide" evidence="2">
    <location>
        <begin position="1"/>
        <end position="21"/>
    </location>
</feature>
<proteinExistence type="predicted"/>
<dbReference type="RefSeq" id="WP_163358506.1">
    <property type="nucleotide sequence ID" value="NZ_JAAJRM010000001.1"/>
</dbReference>
<dbReference type="InterPro" id="IPR009739">
    <property type="entry name" value="LprI-like_N"/>
</dbReference>